<comment type="subunit">
    <text evidence="3">Interacts with GyrB.</text>
</comment>
<feature type="binding site" evidence="3">
    <location>
        <position position="26"/>
    </location>
    <ligand>
        <name>Zn(2+)</name>
        <dbReference type="ChEBI" id="CHEBI:29105"/>
    </ligand>
</feature>
<feature type="binding site" evidence="3">
    <location>
        <position position="30"/>
    </location>
    <ligand>
        <name>Zn(2+)</name>
        <dbReference type="ChEBI" id="CHEBI:29105"/>
    </ligand>
</feature>
<dbReference type="PATRIC" id="fig|1129794.4.peg.1449"/>
<gene>
    <name evidence="3" type="primary">yacG</name>
    <name evidence="4" type="ORF">C427_1464</name>
</gene>
<organism evidence="4 5">
    <name type="scientific">Paraglaciecola psychrophila 170</name>
    <dbReference type="NCBI Taxonomy" id="1129794"/>
    <lineage>
        <taxon>Bacteria</taxon>
        <taxon>Pseudomonadati</taxon>
        <taxon>Pseudomonadota</taxon>
        <taxon>Gammaproteobacteria</taxon>
        <taxon>Alteromonadales</taxon>
        <taxon>Alteromonadaceae</taxon>
        <taxon>Paraglaciecola</taxon>
    </lineage>
</organism>
<keyword evidence="1 3" id="KW-0479">Metal-binding</keyword>
<dbReference type="InterPro" id="IPR005584">
    <property type="entry name" value="DNA_gyrase_inhibitor_YacG"/>
</dbReference>
<dbReference type="EMBL" id="CP003837">
    <property type="protein sequence ID" value="AGH43573.1"/>
    <property type="molecule type" value="Genomic_DNA"/>
</dbReference>
<feature type="binding site" evidence="3">
    <location>
        <position position="7"/>
    </location>
    <ligand>
        <name>Zn(2+)</name>
        <dbReference type="ChEBI" id="CHEBI:29105"/>
    </ligand>
</feature>
<comment type="similarity">
    <text evidence="3">Belongs to the DNA gyrase inhibitor YacG family.</text>
</comment>
<keyword evidence="2 3" id="KW-0862">Zinc</keyword>
<dbReference type="PANTHER" id="PTHR36150:SF1">
    <property type="entry name" value="DNA GYRASE INHIBITOR YACG"/>
    <property type="match status" value="1"/>
</dbReference>
<comment type="cofactor">
    <cofactor evidence="3">
        <name>Zn(2+)</name>
        <dbReference type="ChEBI" id="CHEBI:29105"/>
    </cofactor>
    <text evidence="3">Binds 1 zinc ion.</text>
</comment>
<keyword evidence="5" id="KW-1185">Reference proteome</keyword>
<dbReference type="SUPFAM" id="SSF57716">
    <property type="entry name" value="Glucocorticoid receptor-like (DNA-binding domain)"/>
    <property type="match status" value="1"/>
</dbReference>
<evidence type="ECO:0000313" key="4">
    <source>
        <dbReference type="EMBL" id="AGH43573.1"/>
    </source>
</evidence>
<dbReference type="Proteomes" id="UP000011864">
    <property type="component" value="Chromosome"/>
</dbReference>
<dbReference type="eggNOG" id="COG3024">
    <property type="taxonomic scope" value="Bacteria"/>
</dbReference>
<dbReference type="GO" id="GO:0008657">
    <property type="term" value="F:DNA topoisomerase type II (double strand cut, ATP-hydrolyzing) inhibitor activity"/>
    <property type="evidence" value="ECO:0007669"/>
    <property type="project" value="UniProtKB-UniRule"/>
</dbReference>
<accession>K7ABL1</accession>
<feature type="binding site" evidence="3">
    <location>
        <position position="10"/>
    </location>
    <ligand>
        <name>Zn(2+)</name>
        <dbReference type="ChEBI" id="CHEBI:29105"/>
    </ligand>
</feature>
<proteinExistence type="inferred from homology"/>
<evidence type="ECO:0000313" key="5">
    <source>
        <dbReference type="Proteomes" id="UP000011864"/>
    </source>
</evidence>
<dbReference type="RefSeq" id="WP_007642027.1">
    <property type="nucleotide sequence ID" value="NC_020514.1"/>
</dbReference>
<dbReference type="KEGG" id="gps:C427_1464"/>
<dbReference type="InterPro" id="IPR013088">
    <property type="entry name" value="Znf_NHR/GATA"/>
</dbReference>
<name>K7ABL1_9ALTE</name>
<protein>
    <recommendedName>
        <fullName evidence="3">DNA gyrase inhibitor YacG</fullName>
    </recommendedName>
</protein>
<dbReference type="Gene3D" id="3.30.50.10">
    <property type="entry name" value="Erythroid Transcription Factor GATA-1, subunit A"/>
    <property type="match status" value="1"/>
</dbReference>
<reference evidence="4 5" key="1">
    <citation type="journal article" date="2013" name="Genome Announc.">
        <title>Complete Genome Sequence of Glaciecola psychrophila Strain 170T.</title>
        <authorList>
            <person name="Yin J."/>
            <person name="Chen J."/>
            <person name="Liu G."/>
            <person name="Yu Y."/>
            <person name="Song L."/>
            <person name="Wang X."/>
            <person name="Qu X."/>
        </authorList>
    </citation>
    <scope>NUCLEOTIDE SEQUENCE [LARGE SCALE GENOMIC DNA]</scope>
    <source>
        <strain evidence="4 5">170</strain>
    </source>
</reference>
<dbReference type="STRING" id="1129794.C427_1464"/>
<sequence length="80" mass="9096">MTTNVSCPNCKKNVEWIESNLFRPFCSKVCQLIDLGEWADEEKSIPCGANKDQETITLPDLDIEDIEAMLSEHAEGFFKE</sequence>
<dbReference type="GO" id="GO:0006355">
    <property type="term" value="P:regulation of DNA-templated transcription"/>
    <property type="evidence" value="ECO:0007669"/>
    <property type="project" value="InterPro"/>
</dbReference>
<dbReference type="PANTHER" id="PTHR36150">
    <property type="entry name" value="DNA GYRASE INHIBITOR YACG"/>
    <property type="match status" value="1"/>
</dbReference>
<dbReference type="HOGENOM" id="CLU_178280_1_2_6"/>
<dbReference type="HAMAP" id="MF_00649">
    <property type="entry name" value="DNA_gyrase_inhibitor_YacG"/>
    <property type="match status" value="1"/>
</dbReference>
<dbReference type="NCBIfam" id="NF001638">
    <property type="entry name" value="PRK00418.1"/>
    <property type="match status" value="1"/>
</dbReference>
<comment type="function">
    <text evidence="3">Inhibits all the catalytic activities of DNA gyrase by preventing its interaction with DNA. Acts by binding directly to the C-terminal domain of GyrB, which probably disrupts DNA binding by the gyrase.</text>
</comment>
<dbReference type="Pfam" id="PF03884">
    <property type="entry name" value="YacG"/>
    <property type="match status" value="1"/>
</dbReference>
<evidence type="ECO:0000256" key="3">
    <source>
        <dbReference type="HAMAP-Rule" id="MF_00649"/>
    </source>
</evidence>
<evidence type="ECO:0000256" key="2">
    <source>
        <dbReference type="ARBA" id="ARBA00022833"/>
    </source>
</evidence>
<evidence type="ECO:0000256" key="1">
    <source>
        <dbReference type="ARBA" id="ARBA00022723"/>
    </source>
</evidence>
<dbReference type="GO" id="GO:0008270">
    <property type="term" value="F:zinc ion binding"/>
    <property type="evidence" value="ECO:0007669"/>
    <property type="project" value="UniProtKB-UniRule"/>
</dbReference>
<dbReference type="AlphaFoldDB" id="K7ABL1"/>
<dbReference type="OrthoDB" id="9809663at2"/>